<proteinExistence type="predicted"/>
<evidence type="ECO:0000313" key="2">
    <source>
        <dbReference type="EMBL" id="MDR7074677.1"/>
    </source>
</evidence>
<gene>
    <name evidence="2" type="ORF">J2X07_003674</name>
</gene>
<organism evidence="2 3">
    <name type="scientific">Fictibacillus barbaricus</name>
    <dbReference type="NCBI Taxonomy" id="182136"/>
    <lineage>
        <taxon>Bacteria</taxon>
        <taxon>Bacillati</taxon>
        <taxon>Bacillota</taxon>
        <taxon>Bacilli</taxon>
        <taxon>Bacillales</taxon>
        <taxon>Fictibacillaceae</taxon>
        <taxon>Fictibacillus</taxon>
    </lineage>
</organism>
<feature type="compositionally biased region" description="Basic and acidic residues" evidence="1">
    <location>
        <begin position="259"/>
        <end position="274"/>
    </location>
</feature>
<protein>
    <recommendedName>
        <fullName evidence="4">Helix-turn-helix domain-containing protein</fullName>
    </recommendedName>
</protein>
<comment type="caution">
    <text evidence="2">The sequence shown here is derived from an EMBL/GenBank/DDBJ whole genome shotgun (WGS) entry which is preliminary data.</text>
</comment>
<feature type="region of interest" description="Disordered" evidence="1">
    <location>
        <begin position="122"/>
        <end position="153"/>
    </location>
</feature>
<keyword evidence="3" id="KW-1185">Reference proteome</keyword>
<feature type="region of interest" description="Disordered" evidence="1">
    <location>
        <begin position="259"/>
        <end position="287"/>
    </location>
</feature>
<name>A0ABU1U5E1_9BACL</name>
<feature type="compositionally biased region" description="Polar residues" evidence="1">
    <location>
        <begin position="131"/>
        <end position="140"/>
    </location>
</feature>
<feature type="compositionally biased region" description="Acidic residues" evidence="1">
    <location>
        <begin position="275"/>
        <end position="287"/>
    </location>
</feature>
<reference evidence="2 3" key="1">
    <citation type="submission" date="2023-07" db="EMBL/GenBank/DDBJ databases">
        <title>Sorghum-associated microbial communities from plants grown in Nebraska, USA.</title>
        <authorList>
            <person name="Schachtman D."/>
        </authorList>
    </citation>
    <scope>NUCLEOTIDE SEQUENCE [LARGE SCALE GENOMIC DNA]</scope>
    <source>
        <strain evidence="2 3">BE211</strain>
    </source>
</reference>
<evidence type="ECO:0000313" key="3">
    <source>
        <dbReference type="Proteomes" id="UP001258181"/>
    </source>
</evidence>
<dbReference type="EMBL" id="JAVDWA010000010">
    <property type="protein sequence ID" value="MDR7074677.1"/>
    <property type="molecule type" value="Genomic_DNA"/>
</dbReference>
<dbReference type="RefSeq" id="WP_310262024.1">
    <property type="nucleotide sequence ID" value="NZ_JAVDWA010000010.1"/>
</dbReference>
<accession>A0ABU1U5E1</accession>
<sequence length="287" mass="33536">MEKTFNVHEAFKILKRHYIIENIQTVSRYIREGRLHGVKATRKDGWMIKEYDLYEFIDEEMPGIVEMVYIYDKYSESVIVPNSESYLKGKKRIIAAEKNLDDVLNKINDELNHLNQQIEQLKKPSSKEKTINGTNPVLQQPSDKSPSIPKKKGNKYEKVKFGKFKELLIEKEIINEVDTDSLENEMKIIYNVYFDDQELMRDNVFKENGYMCPVSQEEMKVFVPLLKKTFPQLLKQIKDKKLVLKEDGTVGPPIEQKVKKEDVKKTPDISKDGEINGEEIELVEEEA</sequence>
<dbReference type="Proteomes" id="UP001258181">
    <property type="component" value="Unassembled WGS sequence"/>
</dbReference>
<evidence type="ECO:0008006" key="4">
    <source>
        <dbReference type="Google" id="ProtNLM"/>
    </source>
</evidence>
<evidence type="ECO:0000256" key="1">
    <source>
        <dbReference type="SAM" id="MobiDB-lite"/>
    </source>
</evidence>